<comment type="caution">
    <text evidence="1">The sequence shown here is derived from an EMBL/GenBank/DDBJ whole genome shotgun (WGS) entry which is preliminary data.</text>
</comment>
<protein>
    <submittedName>
        <fullName evidence="1">Uncharacterized protein</fullName>
    </submittedName>
</protein>
<sequence length="579" mass="66430">MGIHFELSSPVIHDDIVQTLANTIRVGHQLNVPSSTDLRLFSTPASHANKCCPVPFDKGVKEASVLLIATSPLYDRAPRYRILAYHHPTSIQFVTMTSQIFDNDSSSTVPMQSSPPPRTVLLTLDATTPSPNHTSSKLLFKVCNLAEVFEQITTGLRMMDCISLTSSCKFFHERKPWIWNINKHMHHFLRDTCAFRSLMAKHGALVSGSDALQFFTRHRYPKSDLDVYVHGDEALQQFADHLVSVENYTFHRYPRQFEDYRDSILYRKDILQAQKEDVRDAKTAPQRKQMKELAAYEMKSIEGVFLFERGKAGDKFHRQIQIIASIGPPLYAILNDFYTTLIFNFYDYKTAFSIFPNETFLKRKSWITQPLTSRIMDCGLKYEQRGWTVDDYPGASHETGAPLVQIGSVRRTRRVGDKHSWVISLDTTGVEIPDPPPDSIENSTFGMGCETTYPDMWGDMQDYHSPFLRVQCTPYCNAYLQQPLVVAPSWKESLDAMFAKIEKSGELDQGGQMDWMRQLPIWWEAHVIMDAKLAAVEEKLRLREKEAILATENWKLCEVDVQDYKRKLELIRAVAMDQS</sequence>
<accession>A0AAD6NMV6</accession>
<evidence type="ECO:0000313" key="1">
    <source>
        <dbReference type="EMBL" id="KAJ6264052.1"/>
    </source>
</evidence>
<dbReference type="EMBL" id="JAQGDS010000001">
    <property type="protein sequence ID" value="KAJ6264052.1"/>
    <property type="molecule type" value="Genomic_DNA"/>
</dbReference>
<organism evidence="1 2">
    <name type="scientific">Drechslerella dactyloides</name>
    <name type="common">Nematode-trapping fungus</name>
    <name type="synonym">Arthrobotrys dactyloides</name>
    <dbReference type="NCBI Taxonomy" id="74499"/>
    <lineage>
        <taxon>Eukaryota</taxon>
        <taxon>Fungi</taxon>
        <taxon>Dikarya</taxon>
        <taxon>Ascomycota</taxon>
        <taxon>Pezizomycotina</taxon>
        <taxon>Orbiliomycetes</taxon>
        <taxon>Orbiliales</taxon>
        <taxon>Orbiliaceae</taxon>
        <taxon>Drechslerella</taxon>
    </lineage>
</organism>
<dbReference type="Proteomes" id="UP001221413">
    <property type="component" value="Unassembled WGS sequence"/>
</dbReference>
<dbReference type="AlphaFoldDB" id="A0AAD6NMV6"/>
<keyword evidence="2" id="KW-1185">Reference proteome</keyword>
<evidence type="ECO:0000313" key="2">
    <source>
        <dbReference type="Proteomes" id="UP001221413"/>
    </source>
</evidence>
<gene>
    <name evidence="1" type="ORF">Dda_0192</name>
</gene>
<reference evidence="1" key="1">
    <citation type="submission" date="2023-01" db="EMBL/GenBank/DDBJ databases">
        <title>The chitinases involved in constricting ring structure development in the nematode-trapping fungus Drechslerella dactyloides.</title>
        <authorList>
            <person name="Wang R."/>
            <person name="Zhang L."/>
            <person name="Tang P."/>
            <person name="Li S."/>
            <person name="Liang L."/>
        </authorList>
    </citation>
    <scope>NUCLEOTIDE SEQUENCE</scope>
    <source>
        <strain evidence="1">YMF1.00031</strain>
    </source>
</reference>
<proteinExistence type="predicted"/>
<name>A0AAD6NMV6_DREDA</name>